<keyword evidence="2 4" id="KW-0418">Kinase</keyword>
<dbReference type="GO" id="GO:0006797">
    <property type="term" value="P:polyphosphate metabolic process"/>
    <property type="evidence" value="ECO:0007669"/>
    <property type="project" value="InterPro"/>
</dbReference>
<dbReference type="PIRSF" id="PIRSF028756">
    <property type="entry name" value="PPK2_prd"/>
    <property type="match status" value="1"/>
</dbReference>
<comment type="caution">
    <text evidence="4">The sequence shown here is derived from an EMBL/GenBank/DDBJ whole genome shotgun (WGS) entry which is preliminary data.</text>
</comment>
<keyword evidence="1" id="KW-0808">Transferase</keyword>
<dbReference type="InterPro" id="IPR022300">
    <property type="entry name" value="PPK2-rel_1"/>
</dbReference>
<accession>A0A0P6X5D6</accession>
<dbReference type="PANTHER" id="PTHR34383">
    <property type="entry name" value="POLYPHOSPHATE:AMP PHOSPHOTRANSFERASE-RELATED"/>
    <property type="match status" value="1"/>
</dbReference>
<dbReference type="EMBL" id="LGCL01000019">
    <property type="protein sequence ID" value="KPL78262.1"/>
    <property type="molecule type" value="Genomic_DNA"/>
</dbReference>
<evidence type="ECO:0000256" key="2">
    <source>
        <dbReference type="ARBA" id="ARBA00022777"/>
    </source>
</evidence>
<evidence type="ECO:0000259" key="3">
    <source>
        <dbReference type="Pfam" id="PF03976"/>
    </source>
</evidence>
<dbReference type="InterPro" id="IPR022488">
    <property type="entry name" value="PPK2-related"/>
</dbReference>
<dbReference type="InterPro" id="IPR027417">
    <property type="entry name" value="P-loop_NTPase"/>
</dbReference>
<reference evidence="4 5" key="1">
    <citation type="submission" date="2015-07" db="EMBL/GenBank/DDBJ databases">
        <title>Genome sequence of Ornatilinea apprima DSM 23815.</title>
        <authorList>
            <person name="Hemp J."/>
            <person name="Ward L.M."/>
            <person name="Pace L.A."/>
            <person name="Fischer W.W."/>
        </authorList>
    </citation>
    <scope>NUCLEOTIDE SEQUENCE [LARGE SCALE GENOMIC DNA]</scope>
    <source>
        <strain evidence="4 5">P3M-1</strain>
    </source>
</reference>
<dbReference type="SUPFAM" id="SSF52540">
    <property type="entry name" value="P-loop containing nucleoside triphosphate hydrolases"/>
    <property type="match status" value="1"/>
</dbReference>
<dbReference type="GO" id="GO:0008976">
    <property type="term" value="F:polyphosphate kinase activity"/>
    <property type="evidence" value="ECO:0007669"/>
    <property type="project" value="InterPro"/>
</dbReference>
<dbReference type="Proteomes" id="UP000050417">
    <property type="component" value="Unassembled WGS sequence"/>
</dbReference>
<dbReference type="STRING" id="1134406.ADN00_07275"/>
<dbReference type="AlphaFoldDB" id="A0A0P6X5D6"/>
<dbReference type="PANTHER" id="PTHR34383:SF3">
    <property type="entry name" value="POLYPHOSPHATE:AMP PHOSPHOTRANSFERASE"/>
    <property type="match status" value="1"/>
</dbReference>
<evidence type="ECO:0000313" key="5">
    <source>
        <dbReference type="Proteomes" id="UP000050417"/>
    </source>
</evidence>
<dbReference type="Gene3D" id="3.40.50.300">
    <property type="entry name" value="P-loop containing nucleotide triphosphate hydrolases"/>
    <property type="match status" value="1"/>
</dbReference>
<protein>
    <submittedName>
        <fullName evidence="4">Polyphosphate kinase</fullName>
    </submittedName>
</protein>
<gene>
    <name evidence="4" type="ORF">ADN00_07275</name>
</gene>
<organism evidence="4 5">
    <name type="scientific">Ornatilinea apprima</name>
    <dbReference type="NCBI Taxonomy" id="1134406"/>
    <lineage>
        <taxon>Bacteria</taxon>
        <taxon>Bacillati</taxon>
        <taxon>Chloroflexota</taxon>
        <taxon>Anaerolineae</taxon>
        <taxon>Anaerolineales</taxon>
        <taxon>Anaerolineaceae</taxon>
        <taxon>Ornatilinea</taxon>
    </lineage>
</organism>
<evidence type="ECO:0000256" key="1">
    <source>
        <dbReference type="ARBA" id="ARBA00022679"/>
    </source>
</evidence>
<dbReference type="OrthoDB" id="9775224at2"/>
<feature type="domain" description="Polyphosphate kinase-2-related" evidence="3">
    <location>
        <begin position="30"/>
        <end position="250"/>
    </location>
</feature>
<dbReference type="InterPro" id="IPR016898">
    <property type="entry name" value="Polyphosphate_phosphotransfera"/>
</dbReference>
<sequence length="268" mass="31232">MPTFNPVKPGEKIDLSKLDPADSSFFEEGKKEGKKQLTKLTEKLEILQELFYAHGKHRLLIVLQAMDTGGKDGVIRHVFEGVNPQGVSVANFKVPTPEELSHDYLWRIHKQTPSAGEIVIFNRSHYEDVLVVRVKNMVDKHVWSRRFDQINAFEKMLSEEGTIILKFFLHISKDEQKQRLQERLDDPSKHWKFNPGDLKDRALWDEYMHAYEDVLSRTSTAWAPWYIIPSDRKWLRSLIIADILVKTLEGLNMTLPDRTEELSHITIE</sequence>
<name>A0A0P6X5D6_9CHLR</name>
<proteinExistence type="predicted"/>
<dbReference type="NCBIfam" id="TIGR03709">
    <property type="entry name" value="PPK2_rel_1"/>
    <property type="match status" value="1"/>
</dbReference>
<keyword evidence="5" id="KW-1185">Reference proteome</keyword>
<evidence type="ECO:0000313" key="4">
    <source>
        <dbReference type="EMBL" id="KPL78262.1"/>
    </source>
</evidence>
<dbReference type="RefSeq" id="WP_075062318.1">
    <property type="nucleotide sequence ID" value="NZ_LGCL01000019.1"/>
</dbReference>
<dbReference type="PATRIC" id="fig|1134406.4.peg.3275"/>
<dbReference type="Pfam" id="PF03976">
    <property type="entry name" value="PPK2"/>
    <property type="match status" value="1"/>
</dbReference>